<accession>A0ABT7EU84</accession>
<evidence type="ECO:0000313" key="2">
    <source>
        <dbReference type="Proteomes" id="UP001231915"/>
    </source>
</evidence>
<dbReference type="RefSeq" id="WP_211013415.1">
    <property type="nucleotide sequence ID" value="NZ_JASJUT010000020.1"/>
</dbReference>
<organism evidence="1 2">
    <name type="scientific">Pseudoalteromonas obscura</name>
    <dbReference type="NCBI Taxonomy" id="3048491"/>
    <lineage>
        <taxon>Bacteria</taxon>
        <taxon>Pseudomonadati</taxon>
        <taxon>Pseudomonadota</taxon>
        <taxon>Gammaproteobacteria</taxon>
        <taxon>Alteromonadales</taxon>
        <taxon>Pseudoalteromonadaceae</taxon>
        <taxon>Pseudoalteromonas</taxon>
    </lineage>
</organism>
<dbReference type="EMBL" id="JASJUT010000020">
    <property type="protein sequence ID" value="MDK2598612.1"/>
    <property type="molecule type" value="Genomic_DNA"/>
</dbReference>
<dbReference type="Proteomes" id="UP001231915">
    <property type="component" value="Unassembled WGS sequence"/>
</dbReference>
<protein>
    <recommendedName>
        <fullName evidence="3">Lantibiotic</fullName>
    </recommendedName>
</protein>
<proteinExistence type="predicted"/>
<evidence type="ECO:0008006" key="3">
    <source>
        <dbReference type="Google" id="ProtNLM"/>
    </source>
</evidence>
<name>A0ABT7EU84_9GAMM</name>
<reference evidence="1 2" key="1">
    <citation type="submission" date="2023-05" db="EMBL/GenBank/DDBJ databases">
        <title>Pseudoalteromonas ardens sp. nov., Pseudoalteromonas obscura sp. nov., and Pseudoalteromonas umbrosa sp. nov., isolated from the coral Montipora capitata.</title>
        <authorList>
            <person name="Thomas E.M."/>
            <person name="Smith E.M."/>
            <person name="Papke E."/>
            <person name="Shlafstein M.D."/>
            <person name="Oline D.K."/>
            <person name="Videau P."/>
            <person name="Saw J.H."/>
            <person name="Strangman W.K."/>
            <person name="Ushijima B."/>
        </authorList>
    </citation>
    <scope>NUCLEOTIDE SEQUENCE [LARGE SCALE GENOMIC DNA]</scope>
    <source>
        <strain evidence="1 2">P94</strain>
    </source>
</reference>
<keyword evidence="2" id="KW-1185">Reference proteome</keyword>
<comment type="caution">
    <text evidence="1">The sequence shown here is derived from an EMBL/GenBank/DDBJ whole genome shotgun (WGS) entry which is preliminary data.</text>
</comment>
<evidence type="ECO:0000313" key="1">
    <source>
        <dbReference type="EMBL" id="MDK2598612.1"/>
    </source>
</evidence>
<sequence>MKLKIEKKKLKTLTHENVLESEHTPNVAGARTANTVCCQVSMAHSCLGNRSSCRC</sequence>
<gene>
    <name evidence="1" type="ORF">QNM18_26495</name>
</gene>